<dbReference type="EMBL" id="OU900097">
    <property type="protein sequence ID" value="CAG9861794.1"/>
    <property type="molecule type" value="Genomic_DNA"/>
</dbReference>
<dbReference type="AlphaFoldDB" id="A0A9N9TV04"/>
<dbReference type="SUPFAM" id="SSF101278">
    <property type="entry name" value="N-terminal domain of adenylylcyclase associated protein, CAP"/>
    <property type="match status" value="1"/>
</dbReference>
<proteinExistence type="predicted"/>
<dbReference type="InterPro" id="IPR001837">
    <property type="entry name" value="Adenylate_cyclase-assoc_CAP"/>
</dbReference>
<dbReference type="GO" id="GO:0007015">
    <property type="term" value="P:actin filament organization"/>
    <property type="evidence" value="ECO:0007669"/>
    <property type="project" value="TreeGrafter"/>
</dbReference>
<dbReference type="GO" id="GO:0005737">
    <property type="term" value="C:cytoplasm"/>
    <property type="evidence" value="ECO:0007669"/>
    <property type="project" value="TreeGrafter"/>
</dbReference>
<dbReference type="GO" id="GO:0003779">
    <property type="term" value="F:actin binding"/>
    <property type="evidence" value="ECO:0007669"/>
    <property type="project" value="InterPro"/>
</dbReference>
<evidence type="ECO:0000313" key="2">
    <source>
        <dbReference type="EMBL" id="CAG9861794.1"/>
    </source>
</evidence>
<dbReference type="InterPro" id="IPR053950">
    <property type="entry name" value="CAP_N"/>
</dbReference>
<protein>
    <recommendedName>
        <fullName evidence="1">CAP N-terminal domain-containing protein</fullName>
    </recommendedName>
</protein>
<dbReference type="Proteomes" id="UP001153712">
    <property type="component" value="Chromosome 4"/>
</dbReference>
<reference evidence="2" key="1">
    <citation type="submission" date="2022-01" db="EMBL/GenBank/DDBJ databases">
        <authorList>
            <person name="King R."/>
        </authorList>
    </citation>
    <scope>NUCLEOTIDE SEQUENCE</scope>
</reference>
<feature type="domain" description="CAP N-terminal" evidence="1">
    <location>
        <begin position="10"/>
        <end position="161"/>
    </location>
</feature>
<dbReference type="GO" id="GO:0019933">
    <property type="term" value="P:cAMP-mediated signaling"/>
    <property type="evidence" value="ECO:0007669"/>
    <property type="project" value="TreeGrafter"/>
</dbReference>
<gene>
    <name evidence="2" type="ORF">PHYEVI_LOCUS8121</name>
</gene>
<accession>A0A9N9TV04</accession>
<dbReference type="GO" id="GO:0008179">
    <property type="term" value="F:adenylate cyclase binding"/>
    <property type="evidence" value="ECO:0007669"/>
    <property type="project" value="TreeGrafter"/>
</dbReference>
<dbReference type="InterPro" id="IPR036222">
    <property type="entry name" value="CAP_N_sf"/>
</dbReference>
<keyword evidence="3" id="KW-1185">Reference proteome</keyword>
<organism evidence="2 3">
    <name type="scientific">Phyllotreta striolata</name>
    <name type="common">Striped flea beetle</name>
    <name type="synonym">Crioceris striolata</name>
    <dbReference type="NCBI Taxonomy" id="444603"/>
    <lineage>
        <taxon>Eukaryota</taxon>
        <taxon>Metazoa</taxon>
        <taxon>Ecdysozoa</taxon>
        <taxon>Arthropoda</taxon>
        <taxon>Hexapoda</taxon>
        <taxon>Insecta</taxon>
        <taxon>Pterygota</taxon>
        <taxon>Neoptera</taxon>
        <taxon>Endopterygota</taxon>
        <taxon>Coleoptera</taxon>
        <taxon>Polyphaga</taxon>
        <taxon>Cucujiformia</taxon>
        <taxon>Chrysomeloidea</taxon>
        <taxon>Chrysomelidae</taxon>
        <taxon>Galerucinae</taxon>
        <taxon>Alticini</taxon>
        <taxon>Phyllotreta</taxon>
    </lineage>
</organism>
<dbReference type="PANTHER" id="PTHR10652">
    <property type="entry name" value="ADENYLYL CYCLASE-ASSOCIATED PROTEIN"/>
    <property type="match status" value="1"/>
</dbReference>
<name>A0A9N9TV04_PHYSR</name>
<dbReference type="GO" id="GO:0000902">
    <property type="term" value="P:cell morphogenesis"/>
    <property type="evidence" value="ECO:0007669"/>
    <property type="project" value="TreeGrafter"/>
</dbReference>
<dbReference type="Gene3D" id="1.25.40.330">
    <property type="entry name" value="Adenylate cyclase-associated CAP, N-terminal domain"/>
    <property type="match status" value="1"/>
</dbReference>
<evidence type="ECO:0000313" key="3">
    <source>
        <dbReference type="Proteomes" id="UP001153712"/>
    </source>
</evidence>
<dbReference type="OrthoDB" id="77251at2759"/>
<dbReference type="Pfam" id="PF21938">
    <property type="entry name" value="CAP_N"/>
    <property type="match status" value="1"/>
</dbReference>
<dbReference type="PANTHER" id="PTHR10652:SF23">
    <property type="entry name" value="WH2 DOMAIN-CONTAINING PROTEIN"/>
    <property type="match status" value="1"/>
</dbReference>
<evidence type="ECO:0000259" key="1">
    <source>
        <dbReference type="Pfam" id="PF21938"/>
    </source>
</evidence>
<sequence>MNVSDCLREIYVGPFSDYLTASNSLGGLVKDQSQLVNCLFKLEINLMQILQKYKKPVHSQEEDIFLEPISKQINIIKNHAIEKSADCHYLQFVSDSIEIYCWTKETDLETFISRFSDLIIAYKSKYRFSNIAEKYSGWLEAWTQTLEELSEFVLTHFKNGLVWQGNEILPAQAALGDKNEFRNFDHKALFKDINRANSRLLRQADENADNPE</sequence>